<evidence type="ECO:0000313" key="3">
    <source>
        <dbReference type="Proteomes" id="UP000502421"/>
    </source>
</evidence>
<keyword evidence="1" id="KW-1133">Transmembrane helix</keyword>
<sequence>MPSPNAFRRLILPIVIAIPVLFTMLSYGLFSNNIASGLWVLMSLAFLLGVPFVMGALTIYFSPLKWVKSLGYQILMPWVPIGIFFVVTLLVGWEGWACWLMALPLAMVASTIGGLAAARYKEREGNKNERVYLSLIVLLPLIISPIEQLIGKIPGQYKAYTYIDIHAGKEAIWKNVTRVGEIAAAQDKGWFTRMLGFPRPVKAELNYEGVGAYRKAIFDKGLVFDEKVTAYNHQRSMSFTIHADPYNIPSTTMDEHIVIGGEYFDVLNGAYELEPLSNGTYRLHLYSHFKLNTTFNFYASWWASWIMKDIQNNILQVIRQRAESGLPEDRI</sequence>
<feature type="transmembrane region" description="Helical" evidence="1">
    <location>
        <begin position="12"/>
        <end position="30"/>
    </location>
</feature>
<dbReference type="AlphaFoldDB" id="A0AAE7D9H1"/>
<feature type="transmembrane region" description="Helical" evidence="1">
    <location>
        <begin position="36"/>
        <end position="62"/>
    </location>
</feature>
<evidence type="ECO:0000256" key="1">
    <source>
        <dbReference type="SAM" id="Phobius"/>
    </source>
</evidence>
<dbReference type="KEGG" id="coy:HF329_27580"/>
<dbReference type="EMBL" id="CP051205">
    <property type="protein sequence ID" value="QJB34861.1"/>
    <property type="molecule type" value="Genomic_DNA"/>
</dbReference>
<evidence type="ECO:0008006" key="4">
    <source>
        <dbReference type="Google" id="ProtNLM"/>
    </source>
</evidence>
<keyword evidence="1" id="KW-0472">Membrane</keyword>
<feature type="transmembrane region" description="Helical" evidence="1">
    <location>
        <begin position="130"/>
        <end position="146"/>
    </location>
</feature>
<protein>
    <recommendedName>
        <fullName evidence="4">SRPBCC family protein</fullName>
    </recommendedName>
</protein>
<organism evidence="2 3">
    <name type="scientific">Chitinophaga oryzae</name>
    <dbReference type="NCBI Taxonomy" id="2725414"/>
    <lineage>
        <taxon>Bacteria</taxon>
        <taxon>Pseudomonadati</taxon>
        <taxon>Bacteroidota</taxon>
        <taxon>Chitinophagia</taxon>
        <taxon>Chitinophagales</taxon>
        <taxon>Chitinophagaceae</taxon>
        <taxon>Chitinophaga</taxon>
    </lineage>
</organism>
<dbReference type="SUPFAM" id="SSF55961">
    <property type="entry name" value="Bet v1-like"/>
    <property type="match status" value="1"/>
</dbReference>
<reference evidence="3" key="1">
    <citation type="submission" date="2020-04" db="EMBL/GenBank/DDBJ databases">
        <authorList>
            <person name="Kittiwongwattana C."/>
        </authorList>
    </citation>
    <scope>NUCLEOTIDE SEQUENCE [LARGE SCALE GENOMIC DNA]</scope>
    <source>
        <strain evidence="3">1310</strain>
    </source>
</reference>
<feature type="transmembrane region" description="Helical" evidence="1">
    <location>
        <begin position="74"/>
        <end position="93"/>
    </location>
</feature>
<evidence type="ECO:0000313" key="2">
    <source>
        <dbReference type="EMBL" id="QJB34861.1"/>
    </source>
</evidence>
<dbReference type="Proteomes" id="UP000502421">
    <property type="component" value="Chromosome"/>
</dbReference>
<name>A0AAE7D9H1_9BACT</name>
<keyword evidence="1" id="KW-0812">Transmembrane</keyword>
<dbReference type="RefSeq" id="WP_168809344.1">
    <property type="nucleotide sequence ID" value="NZ_CP051205.1"/>
</dbReference>
<proteinExistence type="predicted"/>
<gene>
    <name evidence="2" type="ORF">HF329_27580</name>
</gene>
<feature type="transmembrane region" description="Helical" evidence="1">
    <location>
        <begin position="99"/>
        <end position="118"/>
    </location>
</feature>
<accession>A0AAE7D9H1</accession>